<evidence type="ECO:0000313" key="3">
    <source>
        <dbReference type="Proteomes" id="UP000693946"/>
    </source>
</evidence>
<feature type="region of interest" description="Disordered" evidence="1">
    <location>
        <begin position="243"/>
        <end position="267"/>
    </location>
</feature>
<dbReference type="AlphaFoldDB" id="A0AAV6T845"/>
<feature type="compositionally biased region" description="Pro residues" evidence="1">
    <location>
        <begin position="322"/>
        <end position="364"/>
    </location>
</feature>
<comment type="caution">
    <text evidence="2">The sequence shown here is derived from an EMBL/GenBank/DDBJ whole genome shotgun (WGS) entry which is preliminary data.</text>
</comment>
<keyword evidence="3" id="KW-1185">Reference proteome</keyword>
<organism evidence="2 3">
    <name type="scientific">Solea senegalensis</name>
    <name type="common">Senegalese sole</name>
    <dbReference type="NCBI Taxonomy" id="28829"/>
    <lineage>
        <taxon>Eukaryota</taxon>
        <taxon>Metazoa</taxon>
        <taxon>Chordata</taxon>
        <taxon>Craniata</taxon>
        <taxon>Vertebrata</taxon>
        <taxon>Euteleostomi</taxon>
        <taxon>Actinopterygii</taxon>
        <taxon>Neopterygii</taxon>
        <taxon>Teleostei</taxon>
        <taxon>Neoteleostei</taxon>
        <taxon>Acanthomorphata</taxon>
        <taxon>Carangaria</taxon>
        <taxon>Pleuronectiformes</taxon>
        <taxon>Pleuronectoidei</taxon>
        <taxon>Soleidae</taxon>
        <taxon>Solea</taxon>
    </lineage>
</organism>
<dbReference type="EMBL" id="JAGKHQ010000001">
    <property type="protein sequence ID" value="KAG7525560.1"/>
    <property type="molecule type" value="Genomic_DNA"/>
</dbReference>
<feature type="compositionally biased region" description="Polar residues" evidence="1">
    <location>
        <begin position="203"/>
        <end position="212"/>
    </location>
</feature>
<evidence type="ECO:0000256" key="1">
    <source>
        <dbReference type="SAM" id="MobiDB-lite"/>
    </source>
</evidence>
<feature type="region of interest" description="Disordered" evidence="1">
    <location>
        <begin position="65"/>
        <end position="97"/>
    </location>
</feature>
<feature type="compositionally biased region" description="Low complexity" evidence="1">
    <location>
        <begin position="365"/>
        <end position="407"/>
    </location>
</feature>
<name>A0AAV6T845_SOLSE</name>
<feature type="compositionally biased region" description="Polar residues" evidence="1">
    <location>
        <begin position="84"/>
        <end position="96"/>
    </location>
</feature>
<dbReference type="Proteomes" id="UP000693946">
    <property type="component" value="Linkage Group LG1"/>
</dbReference>
<feature type="compositionally biased region" description="Low complexity" evidence="1">
    <location>
        <begin position="249"/>
        <end position="266"/>
    </location>
</feature>
<reference evidence="2 3" key="1">
    <citation type="journal article" date="2021" name="Sci. Rep.">
        <title>Chromosome anchoring in Senegalese sole (Solea senegalensis) reveals sex-associated markers and genome rearrangements in flatfish.</title>
        <authorList>
            <person name="Guerrero-Cozar I."/>
            <person name="Gomez-Garrido J."/>
            <person name="Berbel C."/>
            <person name="Martinez-Blanch J.F."/>
            <person name="Alioto T."/>
            <person name="Claros M.G."/>
            <person name="Gagnaire P.A."/>
            <person name="Manchado M."/>
        </authorList>
    </citation>
    <scope>NUCLEOTIDE SEQUENCE [LARGE SCALE GENOMIC DNA]</scope>
    <source>
        <strain evidence="2">Sse05_10M</strain>
    </source>
</reference>
<accession>A0AAV6T845</accession>
<feature type="region of interest" description="Disordered" evidence="1">
    <location>
        <begin position="192"/>
        <end position="212"/>
    </location>
</feature>
<proteinExistence type="predicted"/>
<feature type="region of interest" description="Disordered" evidence="1">
    <location>
        <begin position="318"/>
        <end position="437"/>
    </location>
</feature>
<protein>
    <submittedName>
        <fullName evidence="2">Uncharacterized protein</fullName>
    </submittedName>
</protein>
<gene>
    <name evidence="2" type="ORF">JOB18_028278</name>
</gene>
<sequence>MREGKMTSATSYLTVGLLLTCALAQTIHGFRLRRTGRREGRIGARTTGVQEGKVVFGRVFEKVTGRESPSNSSVDDESAYQADSPVNGQGQSTSSRDAAWKRMASSLQCGGDQMRFKAVGAGASNFVVDQGKAAPPMALSQVPSTCGYTMQRNPFALLMLVPYDGCNVVQEGGNYVLPMRWQGIPVSLCCPKPAEPSPEPQLPTKNPQEPQTTVTLIPPKQEPLNPQSQMYYWHYPYNVGPLPDPTPAPTTTTTTTTTTPTPTTTPGMQKIIQYPFFYPQNVYFPNLGQAPAEPTTKPPPEPQTTLKIPPQLPPQYHMQFPPGFPLHFPPQFPQQLPKLPPQFPQQLPPQQLPPQFPQQLPPQFPQQLPKLPPSFSSSFLPVSPAASSPVSPAASSPVSPAASAVPSTEGFHSISNNSCDDDHHVNRKAKSTCSITI</sequence>
<evidence type="ECO:0000313" key="2">
    <source>
        <dbReference type="EMBL" id="KAG7525560.1"/>
    </source>
</evidence>